<feature type="domain" description="SWIM-type" evidence="2">
    <location>
        <begin position="52"/>
        <end position="86"/>
    </location>
</feature>
<dbReference type="HOGENOM" id="CLU_178348_0_0_9"/>
<sequence>MLRKVLSKVEEGRFSRALVGLQQGWQFEVRHRVFVQRGVDVSGYVKYAGKKYGVTIQPTGCFCSCEDALVRRVLCKHIAFVAMAELAYYAAERSAHRQPEEVRPT</sequence>
<dbReference type="Proteomes" id="UP000009226">
    <property type="component" value="Chromosome"/>
</dbReference>
<accession>F6B742</accession>
<keyword evidence="1" id="KW-0479">Metal-binding</keyword>
<name>F6B742_DESCC</name>
<dbReference type="InterPro" id="IPR007527">
    <property type="entry name" value="Znf_SWIM"/>
</dbReference>
<evidence type="ECO:0000259" key="2">
    <source>
        <dbReference type="PROSITE" id="PS50966"/>
    </source>
</evidence>
<evidence type="ECO:0000313" key="4">
    <source>
        <dbReference type="Proteomes" id="UP000009226"/>
    </source>
</evidence>
<organism evidence="3 4">
    <name type="scientific">Desulfotomaculum nigrificans (strain DSM 14880 / VKM B-2319 / CO-1-SRB)</name>
    <name type="common">Desulfotomaculum carboxydivorans</name>
    <dbReference type="NCBI Taxonomy" id="868595"/>
    <lineage>
        <taxon>Bacteria</taxon>
        <taxon>Bacillati</taxon>
        <taxon>Bacillota</taxon>
        <taxon>Clostridia</taxon>
        <taxon>Eubacteriales</taxon>
        <taxon>Desulfotomaculaceae</taxon>
        <taxon>Desulfotomaculum</taxon>
    </lineage>
</organism>
<dbReference type="Pfam" id="PF04434">
    <property type="entry name" value="SWIM"/>
    <property type="match status" value="1"/>
</dbReference>
<evidence type="ECO:0000313" key="3">
    <source>
        <dbReference type="EMBL" id="AEF94467.1"/>
    </source>
</evidence>
<dbReference type="RefSeq" id="WP_008409474.1">
    <property type="nucleotide sequence ID" value="NC_015565.1"/>
</dbReference>
<keyword evidence="1" id="KW-0862">Zinc</keyword>
<dbReference type="PROSITE" id="PS50966">
    <property type="entry name" value="ZF_SWIM"/>
    <property type="match status" value="1"/>
</dbReference>
<dbReference type="KEGG" id="dca:Desca_1618"/>
<evidence type="ECO:0000256" key="1">
    <source>
        <dbReference type="PROSITE-ProRule" id="PRU00325"/>
    </source>
</evidence>
<dbReference type="GO" id="GO:0008270">
    <property type="term" value="F:zinc ion binding"/>
    <property type="evidence" value="ECO:0007669"/>
    <property type="project" value="UniProtKB-KW"/>
</dbReference>
<proteinExistence type="predicted"/>
<protein>
    <submittedName>
        <fullName evidence="3">Zinc finger SWIM domain-containing protein</fullName>
    </submittedName>
</protein>
<dbReference type="AlphaFoldDB" id="F6B742"/>
<reference evidence="3 4" key="1">
    <citation type="submission" date="2011-05" db="EMBL/GenBank/DDBJ databases">
        <title>Complete sequence of Desulfotomaculum carboxydivorans CO-1-SRB.</title>
        <authorList>
            <consortium name="US DOE Joint Genome Institute"/>
            <person name="Lucas S."/>
            <person name="Han J."/>
            <person name="Lapidus A."/>
            <person name="Cheng J.-F."/>
            <person name="Goodwin L."/>
            <person name="Pitluck S."/>
            <person name="Peters L."/>
            <person name="Mikhailova N."/>
            <person name="Lu M."/>
            <person name="Han C."/>
            <person name="Tapia R."/>
            <person name="Land M."/>
            <person name="Hauser L."/>
            <person name="Kyrpides N."/>
            <person name="Ivanova N."/>
            <person name="Pagani I."/>
            <person name="Stams A."/>
            <person name="Plugge C."/>
            <person name="Muyzer G."/>
            <person name="Kuever J."/>
            <person name="Parshina S."/>
            <person name="Ivanova A."/>
            <person name="Nazina T."/>
            <person name="Woyke T."/>
        </authorList>
    </citation>
    <scope>NUCLEOTIDE SEQUENCE [LARGE SCALE GENOMIC DNA]</scope>
    <source>
        <strain evidence="4">DSM 14880 / VKM B-2319 / CO-1-SRB</strain>
    </source>
</reference>
<gene>
    <name evidence="3" type="ordered locus">Desca_1618</name>
</gene>
<keyword evidence="1" id="KW-0863">Zinc-finger</keyword>
<dbReference type="EMBL" id="CP002736">
    <property type="protein sequence ID" value="AEF94467.1"/>
    <property type="molecule type" value="Genomic_DNA"/>
</dbReference>
<keyword evidence="4" id="KW-1185">Reference proteome</keyword>